<dbReference type="PANTHER" id="PTHR37422">
    <property type="entry name" value="TEICHURONIC ACID BIOSYNTHESIS PROTEIN TUAE"/>
    <property type="match status" value="1"/>
</dbReference>
<feature type="transmembrane region" description="Helical" evidence="1">
    <location>
        <begin position="214"/>
        <end position="243"/>
    </location>
</feature>
<name>A0A7G6YA20_9MICO</name>
<dbReference type="RefSeq" id="WP_185278495.1">
    <property type="nucleotide sequence ID" value="NZ_CP043641.1"/>
</dbReference>
<gene>
    <name evidence="2" type="ORF">F1C12_09470</name>
</gene>
<dbReference type="InterPro" id="IPR051533">
    <property type="entry name" value="WaaL-like"/>
</dbReference>
<accession>A0A7G6YA20</accession>
<feature type="transmembrane region" description="Helical" evidence="1">
    <location>
        <begin position="185"/>
        <end position="202"/>
    </location>
</feature>
<feature type="transmembrane region" description="Helical" evidence="1">
    <location>
        <begin position="6"/>
        <end position="23"/>
    </location>
</feature>
<feature type="transmembrane region" description="Helical" evidence="1">
    <location>
        <begin position="53"/>
        <end position="69"/>
    </location>
</feature>
<feature type="transmembrane region" description="Helical" evidence="1">
    <location>
        <begin position="335"/>
        <end position="361"/>
    </location>
</feature>
<keyword evidence="1" id="KW-0812">Transmembrane</keyword>
<feature type="transmembrane region" description="Helical" evidence="1">
    <location>
        <begin position="81"/>
        <end position="100"/>
    </location>
</feature>
<evidence type="ECO:0008006" key="4">
    <source>
        <dbReference type="Google" id="ProtNLM"/>
    </source>
</evidence>
<keyword evidence="1" id="KW-1133">Transmembrane helix</keyword>
<dbReference type="Proteomes" id="UP000515511">
    <property type="component" value="Chromosome"/>
</dbReference>
<keyword evidence="1" id="KW-0472">Membrane</keyword>
<dbReference type="AlphaFoldDB" id="A0A7G6YA20"/>
<protein>
    <recommendedName>
        <fullName evidence="4">O-antigen ligase family protein</fullName>
    </recommendedName>
</protein>
<feature type="transmembrane region" description="Helical" evidence="1">
    <location>
        <begin position="255"/>
        <end position="279"/>
    </location>
</feature>
<reference evidence="3" key="1">
    <citation type="submission" date="2019-09" db="EMBL/GenBank/DDBJ databases">
        <title>Antimicrobial potential of Antarctic Bacteria.</title>
        <authorList>
            <person name="Benaud N."/>
            <person name="Edwards R.J."/>
            <person name="Ferrari B.C."/>
        </authorList>
    </citation>
    <scope>NUCLEOTIDE SEQUENCE [LARGE SCALE GENOMIC DNA]</scope>
    <source>
        <strain evidence="3">INR9</strain>
    </source>
</reference>
<dbReference type="KEGG" id="lse:F1C12_09470"/>
<feature type="transmembrane region" description="Helical" evidence="1">
    <location>
        <begin position="30"/>
        <end position="47"/>
    </location>
</feature>
<proteinExistence type="predicted"/>
<evidence type="ECO:0000313" key="3">
    <source>
        <dbReference type="Proteomes" id="UP000515511"/>
    </source>
</evidence>
<feature type="transmembrane region" description="Helical" evidence="1">
    <location>
        <begin position="106"/>
        <end position="124"/>
    </location>
</feature>
<evidence type="ECO:0000313" key="2">
    <source>
        <dbReference type="EMBL" id="QNE35335.1"/>
    </source>
</evidence>
<evidence type="ECO:0000256" key="1">
    <source>
        <dbReference type="SAM" id="Phobius"/>
    </source>
</evidence>
<dbReference type="EMBL" id="CP043641">
    <property type="protein sequence ID" value="QNE35335.1"/>
    <property type="molecule type" value="Genomic_DNA"/>
</dbReference>
<dbReference type="PANTHER" id="PTHR37422:SF21">
    <property type="entry name" value="EXOQ-LIKE PROTEIN"/>
    <property type="match status" value="1"/>
</dbReference>
<feature type="transmembrane region" description="Helical" evidence="1">
    <location>
        <begin position="367"/>
        <end position="397"/>
    </location>
</feature>
<feature type="transmembrane region" description="Helical" evidence="1">
    <location>
        <begin position="131"/>
        <end position="153"/>
    </location>
</feature>
<sequence length="417" mass="44380">MNPLLLFGGAIAILAVVLLMIAVPARLIRGVAVSAAVVSAAFGLTTFAEDANMPAYSLATMGILLLALVRSRASRSGGVGFGAVAAWWTFVSLGVLMGSYYGSVRVILYFGLATLVAYVASSLATEELRMVYGTIAGVAAAQVAIAVVEILVLPEPIHGYKGGIRFNPFVGDLYARAQGTFEHPIVFAVFCGIAVVVAWSNPAQWSQKWRIMNLSVATAGLALSGTRSAIAAVAAALLVHMMLNRSFTGWIRSALAVGAMIVVMLNIDIGIATLVTNLIQSGSWSHRLGALESLPQLLSRPPLEAWFGYGFGSQNALYDRGLMQQTYMRAVDNMFVYALGTMGIVGLGALLAFWAVAFVVADRLRRALLALLFAMFFSFDLFTWISMGVLASMMIALPRTDSRSPVVSVRQQPALAP</sequence>
<organism evidence="2 3">
    <name type="scientific">Leifsonia shinshuensis</name>
    <dbReference type="NCBI Taxonomy" id="150026"/>
    <lineage>
        <taxon>Bacteria</taxon>
        <taxon>Bacillati</taxon>
        <taxon>Actinomycetota</taxon>
        <taxon>Actinomycetes</taxon>
        <taxon>Micrococcales</taxon>
        <taxon>Microbacteriaceae</taxon>
        <taxon>Leifsonia</taxon>
    </lineage>
</organism>